<feature type="transmembrane region" description="Helical" evidence="6">
    <location>
        <begin position="38"/>
        <end position="59"/>
    </location>
</feature>
<comment type="subcellular location">
    <subcellularLocation>
        <location evidence="1">Cell membrane</location>
        <topology evidence="1">Multi-pass membrane protein</topology>
    </subcellularLocation>
</comment>
<evidence type="ECO:0000256" key="1">
    <source>
        <dbReference type="ARBA" id="ARBA00004651"/>
    </source>
</evidence>
<keyword evidence="8" id="KW-1185">Reference proteome</keyword>
<evidence type="ECO:0000256" key="3">
    <source>
        <dbReference type="ARBA" id="ARBA00022692"/>
    </source>
</evidence>
<keyword evidence="5 6" id="KW-0472">Membrane</keyword>
<keyword evidence="4 6" id="KW-1133">Transmembrane helix</keyword>
<feature type="transmembrane region" description="Helical" evidence="6">
    <location>
        <begin position="403"/>
        <end position="423"/>
    </location>
</feature>
<dbReference type="InterPro" id="IPR050833">
    <property type="entry name" value="Poly_Biosynth_Transport"/>
</dbReference>
<dbReference type="AlphaFoldDB" id="A0A6M0CCS0"/>
<accession>A0A6M0CCS0</accession>
<protein>
    <submittedName>
        <fullName evidence="7">Oligosaccharide flippase family protein</fullName>
    </submittedName>
</protein>
<dbReference type="PANTHER" id="PTHR30250">
    <property type="entry name" value="PST FAMILY PREDICTED COLANIC ACID TRANSPORTER"/>
    <property type="match status" value="1"/>
</dbReference>
<feature type="transmembrane region" description="Helical" evidence="6">
    <location>
        <begin position="183"/>
        <end position="203"/>
    </location>
</feature>
<comment type="caution">
    <text evidence="7">The sequence shown here is derived from an EMBL/GenBank/DDBJ whole genome shotgun (WGS) entry which is preliminary data.</text>
</comment>
<evidence type="ECO:0000256" key="2">
    <source>
        <dbReference type="ARBA" id="ARBA00022475"/>
    </source>
</evidence>
<feature type="transmembrane region" description="Helical" evidence="6">
    <location>
        <begin position="310"/>
        <end position="332"/>
    </location>
</feature>
<evidence type="ECO:0000256" key="4">
    <source>
        <dbReference type="ARBA" id="ARBA00022989"/>
    </source>
</evidence>
<dbReference type="InterPro" id="IPR002797">
    <property type="entry name" value="Polysacc_synth"/>
</dbReference>
<evidence type="ECO:0000313" key="7">
    <source>
        <dbReference type="EMBL" id="NER15585.1"/>
    </source>
</evidence>
<feature type="transmembrane region" description="Helical" evidence="6">
    <location>
        <begin position="255"/>
        <end position="282"/>
    </location>
</feature>
<feature type="transmembrane region" description="Helical" evidence="6">
    <location>
        <begin position="443"/>
        <end position="461"/>
    </location>
</feature>
<feature type="transmembrane region" description="Helical" evidence="6">
    <location>
        <begin position="12"/>
        <end position="32"/>
    </location>
</feature>
<keyword evidence="2" id="KW-1003">Cell membrane</keyword>
<evidence type="ECO:0000256" key="6">
    <source>
        <dbReference type="SAM" id="Phobius"/>
    </source>
</evidence>
<gene>
    <name evidence="7" type="ORF">GWK10_00075</name>
</gene>
<dbReference type="RefSeq" id="WP_164028864.1">
    <property type="nucleotide sequence ID" value="NZ_JAABOQ010000001.1"/>
</dbReference>
<feature type="transmembrane region" description="Helical" evidence="6">
    <location>
        <begin position="80"/>
        <end position="104"/>
    </location>
</feature>
<dbReference type="EMBL" id="JAABOQ010000001">
    <property type="protein sequence ID" value="NER15585.1"/>
    <property type="molecule type" value="Genomic_DNA"/>
</dbReference>
<feature type="transmembrane region" description="Helical" evidence="6">
    <location>
        <begin position="344"/>
        <end position="367"/>
    </location>
</feature>
<proteinExistence type="predicted"/>
<organism evidence="7 8">
    <name type="scientific">Spongiivirga citrea</name>
    <dbReference type="NCBI Taxonomy" id="1481457"/>
    <lineage>
        <taxon>Bacteria</taxon>
        <taxon>Pseudomonadati</taxon>
        <taxon>Bacteroidota</taxon>
        <taxon>Flavobacteriia</taxon>
        <taxon>Flavobacteriales</taxon>
        <taxon>Flavobacteriaceae</taxon>
        <taxon>Spongiivirga</taxon>
    </lineage>
</organism>
<dbReference type="PANTHER" id="PTHR30250:SF26">
    <property type="entry name" value="PSMA PROTEIN"/>
    <property type="match status" value="1"/>
</dbReference>
<dbReference type="Proteomes" id="UP000474296">
    <property type="component" value="Unassembled WGS sequence"/>
</dbReference>
<dbReference type="GO" id="GO:0005886">
    <property type="term" value="C:plasma membrane"/>
    <property type="evidence" value="ECO:0007669"/>
    <property type="project" value="UniProtKB-SubCell"/>
</dbReference>
<sequence length="512" mass="57185">MSQLKKGAVLNYTTIFLINVGGLLLTPFILSRLGQEEYGIYITIGALVGTISLFDFGLNNTVVRFVAKYRAEKDGEGEENFLAVVMWLYLIIAGLVIISGLIFYQFIDSYFTKMEPDELHIAKMMFIILVLNLAVSLPGNAFTGICYGYEEFVFPKGLNIIKYITRSLSVVGLLLFGGKAVALVILDTVFNFGVIAITVYFVFKKLKVRIKLHNFSKKFVKEIFSYSTWIFVFAIVGIFQWKAGHWVLGRMSEPGVLAIYGIGITLGTYYGAFSTAISSVFLPRATQMAVDKASGEELTDMMIKIGRISFIVLMYVLGAFLFYGEQFVFLWVGGELGVEGSYQAWLIAMMIMLAYTLPLVQGFGNSILEAKNKLRFKAILYLSFMIAGTALGAFLAYDFGAVGMITGSVCGWIIVQNVMNIYYHRVITINIFRFFKELLKKTALAIGIAFGMAYLINFIPGSGWLNFVLKASVYSVIFLPISYYVGMIQFEKNLILDSLAPLSKFIKSRKNA</sequence>
<feature type="transmembrane region" description="Helical" evidence="6">
    <location>
        <begin position="379"/>
        <end position="397"/>
    </location>
</feature>
<evidence type="ECO:0000313" key="8">
    <source>
        <dbReference type="Proteomes" id="UP000474296"/>
    </source>
</evidence>
<evidence type="ECO:0000256" key="5">
    <source>
        <dbReference type="ARBA" id="ARBA00023136"/>
    </source>
</evidence>
<reference evidence="7 8" key="1">
    <citation type="submission" date="2020-01" db="EMBL/GenBank/DDBJ databases">
        <title>Spongiivirga citrea KCTC 32990T.</title>
        <authorList>
            <person name="Wang G."/>
        </authorList>
    </citation>
    <scope>NUCLEOTIDE SEQUENCE [LARGE SCALE GENOMIC DNA]</scope>
    <source>
        <strain evidence="7 8">KCTC 32990</strain>
    </source>
</reference>
<feature type="transmembrane region" description="Helical" evidence="6">
    <location>
        <begin position="160"/>
        <end position="177"/>
    </location>
</feature>
<feature type="transmembrane region" description="Helical" evidence="6">
    <location>
        <begin position="467"/>
        <end position="486"/>
    </location>
</feature>
<feature type="transmembrane region" description="Helical" evidence="6">
    <location>
        <begin position="223"/>
        <end position="243"/>
    </location>
</feature>
<name>A0A6M0CCS0_9FLAO</name>
<keyword evidence="3 6" id="KW-0812">Transmembrane</keyword>
<feature type="transmembrane region" description="Helical" evidence="6">
    <location>
        <begin position="124"/>
        <end position="148"/>
    </location>
</feature>
<dbReference type="Pfam" id="PF01943">
    <property type="entry name" value="Polysacc_synt"/>
    <property type="match status" value="1"/>
</dbReference>